<dbReference type="GeneID" id="81370437"/>
<keyword evidence="3" id="KW-0274">FAD</keyword>
<evidence type="ECO:0000313" key="6">
    <source>
        <dbReference type="EMBL" id="KAJ5391330.1"/>
    </source>
</evidence>
<dbReference type="PANTHER" id="PTHR42973">
    <property type="entry name" value="BINDING OXIDOREDUCTASE, PUTATIVE (AFU_ORTHOLOGUE AFUA_1G17690)-RELATED"/>
    <property type="match status" value="1"/>
</dbReference>
<name>A0A9W9VY26_9EURO</name>
<dbReference type="PROSITE" id="PS00862">
    <property type="entry name" value="OX2_COVAL_FAD"/>
    <property type="match status" value="1"/>
</dbReference>
<dbReference type="Gene3D" id="3.30.465.10">
    <property type="match status" value="1"/>
</dbReference>
<evidence type="ECO:0000256" key="4">
    <source>
        <dbReference type="ARBA" id="ARBA00023002"/>
    </source>
</evidence>
<dbReference type="Pfam" id="PF01565">
    <property type="entry name" value="FAD_binding_4"/>
    <property type="match status" value="1"/>
</dbReference>
<dbReference type="GO" id="GO:0071949">
    <property type="term" value="F:FAD binding"/>
    <property type="evidence" value="ECO:0007669"/>
    <property type="project" value="InterPro"/>
</dbReference>
<comment type="similarity">
    <text evidence="1">Belongs to the oxygen-dependent FAD-linked oxidoreductase family.</text>
</comment>
<keyword evidence="4" id="KW-0560">Oxidoreductase</keyword>
<dbReference type="RefSeq" id="XP_056487008.1">
    <property type="nucleotide sequence ID" value="XM_056631457.1"/>
</dbReference>
<evidence type="ECO:0000256" key="3">
    <source>
        <dbReference type="ARBA" id="ARBA00022827"/>
    </source>
</evidence>
<dbReference type="Proteomes" id="UP001147747">
    <property type="component" value="Unassembled WGS sequence"/>
</dbReference>
<reference evidence="6" key="1">
    <citation type="submission" date="2022-12" db="EMBL/GenBank/DDBJ databases">
        <authorList>
            <person name="Petersen C."/>
        </authorList>
    </citation>
    <scope>NUCLEOTIDE SEQUENCE</scope>
    <source>
        <strain evidence="6">IBT 29677</strain>
    </source>
</reference>
<dbReference type="Gene3D" id="3.40.462.20">
    <property type="match status" value="1"/>
</dbReference>
<dbReference type="InterPro" id="IPR050416">
    <property type="entry name" value="FAD-linked_Oxidoreductase"/>
</dbReference>
<dbReference type="InterPro" id="IPR016166">
    <property type="entry name" value="FAD-bd_PCMH"/>
</dbReference>
<dbReference type="InterPro" id="IPR036318">
    <property type="entry name" value="FAD-bd_PCMH-like_sf"/>
</dbReference>
<feature type="domain" description="FAD-binding PCMH-type" evidence="5">
    <location>
        <begin position="31"/>
        <end position="203"/>
    </location>
</feature>
<evidence type="ECO:0000256" key="1">
    <source>
        <dbReference type="ARBA" id="ARBA00005466"/>
    </source>
</evidence>
<accession>A0A9W9VY26</accession>
<evidence type="ECO:0000259" key="5">
    <source>
        <dbReference type="PROSITE" id="PS51387"/>
    </source>
</evidence>
<organism evidence="6 7">
    <name type="scientific">Penicillium cosmopolitanum</name>
    <dbReference type="NCBI Taxonomy" id="1131564"/>
    <lineage>
        <taxon>Eukaryota</taxon>
        <taxon>Fungi</taxon>
        <taxon>Dikarya</taxon>
        <taxon>Ascomycota</taxon>
        <taxon>Pezizomycotina</taxon>
        <taxon>Eurotiomycetes</taxon>
        <taxon>Eurotiomycetidae</taxon>
        <taxon>Eurotiales</taxon>
        <taxon>Aspergillaceae</taxon>
        <taxon>Penicillium</taxon>
    </lineage>
</organism>
<dbReference type="InterPro" id="IPR006094">
    <property type="entry name" value="Oxid_FAD_bind_N"/>
</dbReference>
<keyword evidence="7" id="KW-1185">Reference proteome</keyword>
<evidence type="ECO:0000256" key="2">
    <source>
        <dbReference type="ARBA" id="ARBA00022630"/>
    </source>
</evidence>
<sequence>MDPAHLNCAVHTPDLSAPPSHSISRWSDTGILDHPASIIIPETEDDIRAVLEYAGKNRLTVFPAGGGHGSFVPITSKTLYLDMKKFDKVHVDTDSATVTVGGGATTKQLIQECTSHGFYTTWANSQAVGVVGSILGGGNPTMAGLHGMMIDNVLSARLITAGGKILELSPSSKGDEFALFHALCGAGNGLGVITSLTMRIYPISGLQLSHDGVFIRRLIFPALMIDLAATAFSKLQPPPCLAAVMICARAPPTAPKPGAPMIILTATYYGPAEEAERATSVLFDEEVVSKAINAQTEFTPVAQLNDASAPFDTHGDFKNIQSTWMKTTNPEAIKSAFEKWLEYTTKHEDAKRTALVLSSFNTRRQMEIGASPEGHARYFDHRDRGLVAIIITWFGSEDTASAAAAFAEDIKMVYEEHDSSSTPRTILNNIGPTTQLSELHTEERIRELKRLGGIWDPLGLFWKPWNRDSE</sequence>
<dbReference type="InterPro" id="IPR006093">
    <property type="entry name" value="Oxy_OxRdtase_FAD_BS"/>
</dbReference>
<protein>
    <recommendedName>
        <fullName evidence="5">FAD-binding PCMH-type domain-containing protein</fullName>
    </recommendedName>
</protein>
<dbReference type="EMBL" id="JAPZBU010000008">
    <property type="protein sequence ID" value="KAJ5391330.1"/>
    <property type="molecule type" value="Genomic_DNA"/>
</dbReference>
<proteinExistence type="inferred from homology"/>
<dbReference type="SUPFAM" id="SSF56176">
    <property type="entry name" value="FAD-binding/transporter-associated domain-like"/>
    <property type="match status" value="1"/>
</dbReference>
<dbReference type="PANTHER" id="PTHR42973:SF7">
    <property type="entry name" value="FAD-BINDING PCMH-TYPE DOMAIN-CONTAINING PROTEIN"/>
    <property type="match status" value="1"/>
</dbReference>
<dbReference type="InterPro" id="IPR016169">
    <property type="entry name" value="FAD-bd_PCMH_sub2"/>
</dbReference>
<reference evidence="6" key="2">
    <citation type="journal article" date="2023" name="IMA Fungus">
        <title>Comparative genomic study of the Penicillium genus elucidates a diverse pangenome and 15 lateral gene transfer events.</title>
        <authorList>
            <person name="Petersen C."/>
            <person name="Sorensen T."/>
            <person name="Nielsen M.R."/>
            <person name="Sondergaard T.E."/>
            <person name="Sorensen J.L."/>
            <person name="Fitzpatrick D.A."/>
            <person name="Frisvad J.C."/>
            <person name="Nielsen K.L."/>
        </authorList>
    </citation>
    <scope>NUCLEOTIDE SEQUENCE</scope>
    <source>
        <strain evidence="6">IBT 29677</strain>
    </source>
</reference>
<dbReference type="PROSITE" id="PS51387">
    <property type="entry name" value="FAD_PCMH"/>
    <property type="match status" value="1"/>
</dbReference>
<dbReference type="OrthoDB" id="415825at2759"/>
<keyword evidence="2" id="KW-0285">Flavoprotein</keyword>
<dbReference type="GO" id="GO:0016491">
    <property type="term" value="F:oxidoreductase activity"/>
    <property type="evidence" value="ECO:0007669"/>
    <property type="project" value="UniProtKB-KW"/>
</dbReference>
<dbReference type="AlphaFoldDB" id="A0A9W9VY26"/>
<comment type="caution">
    <text evidence="6">The sequence shown here is derived from an EMBL/GenBank/DDBJ whole genome shotgun (WGS) entry which is preliminary data.</text>
</comment>
<gene>
    <name evidence="6" type="ORF">N7509_006820</name>
</gene>
<evidence type="ECO:0000313" key="7">
    <source>
        <dbReference type="Proteomes" id="UP001147747"/>
    </source>
</evidence>